<keyword evidence="2" id="KW-1185">Reference proteome</keyword>
<dbReference type="Proteomes" id="UP000550401">
    <property type="component" value="Unassembled WGS sequence"/>
</dbReference>
<dbReference type="RefSeq" id="WP_182531329.1">
    <property type="nucleotide sequence ID" value="NZ_JACGXL010000003.1"/>
</dbReference>
<dbReference type="EMBL" id="JACGXL010000003">
    <property type="protein sequence ID" value="MBA8888281.1"/>
    <property type="molecule type" value="Genomic_DNA"/>
</dbReference>
<accession>A0A839F800</accession>
<name>A0A839F800_9GAMM</name>
<dbReference type="AlphaFoldDB" id="A0A839F800"/>
<reference evidence="1 2" key="1">
    <citation type="submission" date="2020-07" db="EMBL/GenBank/DDBJ databases">
        <title>Genomic Encyclopedia of Type Strains, Phase IV (KMG-V): Genome sequencing to study the core and pangenomes of soil and plant-associated prokaryotes.</title>
        <authorList>
            <person name="Whitman W."/>
        </authorList>
    </citation>
    <scope>NUCLEOTIDE SEQUENCE [LARGE SCALE GENOMIC DNA]</scope>
    <source>
        <strain evidence="1 2">RH2WT43</strain>
    </source>
</reference>
<dbReference type="InterPro" id="IPR013783">
    <property type="entry name" value="Ig-like_fold"/>
</dbReference>
<sequence length="141" mass="14089">MRRPRRRPFHDRNGRAPLYRHALAINLAGLGQGECCDCGPARSFVAGNLVGTLAPAITSAAAVGFPLGVPSTFLVTTTAAPTPAIAVALAVALPPGVAFVDNGDGTGSFSGVPTAAGAYALTITASNGTTPDAVQAFTISL</sequence>
<evidence type="ECO:0000313" key="2">
    <source>
        <dbReference type="Proteomes" id="UP000550401"/>
    </source>
</evidence>
<protein>
    <submittedName>
        <fullName evidence="1">Uncharacterized protein</fullName>
    </submittedName>
</protein>
<organism evidence="1 2">
    <name type="scientific">Dokdonella fugitiva</name>
    <dbReference type="NCBI Taxonomy" id="328517"/>
    <lineage>
        <taxon>Bacteria</taxon>
        <taxon>Pseudomonadati</taxon>
        <taxon>Pseudomonadota</taxon>
        <taxon>Gammaproteobacteria</taxon>
        <taxon>Lysobacterales</taxon>
        <taxon>Rhodanobacteraceae</taxon>
        <taxon>Dokdonella</taxon>
    </lineage>
</organism>
<evidence type="ECO:0000313" key="1">
    <source>
        <dbReference type="EMBL" id="MBA8888281.1"/>
    </source>
</evidence>
<comment type="caution">
    <text evidence="1">The sequence shown here is derived from an EMBL/GenBank/DDBJ whole genome shotgun (WGS) entry which is preliminary data.</text>
</comment>
<proteinExistence type="predicted"/>
<dbReference type="Gene3D" id="2.60.40.10">
    <property type="entry name" value="Immunoglobulins"/>
    <property type="match status" value="1"/>
</dbReference>
<gene>
    <name evidence="1" type="ORF">FHW12_002505</name>
</gene>